<proteinExistence type="predicted"/>
<dbReference type="RefSeq" id="WP_127822511.1">
    <property type="nucleotide sequence ID" value="NZ_RWGX02000013.1"/>
</dbReference>
<gene>
    <name evidence="1" type="ORF">EJB19_15330</name>
</gene>
<accession>A0AA94EXY4</accession>
<dbReference type="AlphaFoldDB" id="A0AA94EXY4"/>
<reference evidence="1" key="1">
    <citation type="submission" date="2018-12" db="EMBL/GenBank/DDBJ databases">
        <title>Draft genome sequence of Flaovobacterium columnare BGFS27 isolated from channel catfish in Alabama.</title>
        <authorList>
            <person name="Cai W."/>
            <person name="Arias C."/>
        </authorList>
    </citation>
    <scope>NUCLEOTIDE SEQUENCE [LARGE SCALE GENOMIC DNA]</scope>
    <source>
        <strain evidence="1">BGFS27</strain>
    </source>
</reference>
<protein>
    <submittedName>
        <fullName evidence="1">Uncharacterized protein</fullName>
    </submittedName>
</protein>
<sequence length="138" mass="16021">MDIEIIETIEIKKGLVSALLNTDLPIAIIKYSQKYLNQLQWKYDVLGLEKDSVKLDDISNKYNDHGFRLQNSTEYYGREANPKGIVSITLTRVQEQEFKQVLNQFKEICNNKDGAVYENPNNSLLKAYKLYKLSKELN</sequence>
<comment type="caution">
    <text evidence="1">The sequence shown here is derived from an EMBL/GenBank/DDBJ whole genome shotgun (WGS) entry which is preliminary data.</text>
</comment>
<evidence type="ECO:0000313" key="1">
    <source>
        <dbReference type="EMBL" id="RVU86909.1"/>
    </source>
</evidence>
<organism evidence="1">
    <name type="scientific">Flavobacterium columnare</name>
    <dbReference type="NCBI Taxonomy" id="996"/>
    <lineage>
        <taxon>Bacteria</taxon>
        <taxon>Pseudomonadati</taxon>
        <taxon>Bacteroidota</taxon>
        <taxon>Flavobacteriia</taxon>
        <taxon>Flavobacteriales</taxon>
        <taxon>Flavobacteriaceae</taxon>
        <taxon>Flavobacterium</taxon>
    </lineage>
</organism>
<name>A0AA94EXY4_9FLAO</name>
<dbReference type="EMBL" id="RWGX01000006">
    <property type="protein sequence ID" value="RVU86909.1"/>
    <property type="molecule type" value="Genomic_DNA"/>
</dbReference>